<dbReference type="AlphaFoldDB" id="A0AA44WD05"/>
<comment type="caution">
    <text evidence="1">The sequence shown here is derived from an EMBL/GenBank/DDBJ whole genome shotgun (WGS) entry which is preliminary data.</text>
</comment>
<evidence type="ECO:0000313" key="1">
    <source>
        <dbReference type="EMBL" id="PNH28494.1"/>
    </source>
</evidence>
<name>A0AA44WD05_VERDA</name>
<evidence type="ECO:0008006" key="3">
    <source>
        <dbReference type="Google" id="ProtNLM"/>
    </source>
</evidence>
<dbReference type="PANTHER" id="PTHR36142:SF2">
    <property type="entry name" value="METALLO-HYDROLASE_OXIDOREDUCTASE SUPERFAMILY PROTEIN"/>
    <property type="match status" value="1"/>
</dbReference>
<dbReference type="PANTHER" id="PTHR36142">
    <property type="entry name" value="METALLO-HYDROLASE/OXIDOREDUCTASE SUPERFAMILY PROTEIN"/>
    <property type="match status" value="1"/>
</dbReference>
<dbReference type="Gene3D" id="3.60.15.10">
    <property type="entry name" value="Ribonuclease Z/Hydroxyacylglutathione hydrolase-like"/>
    <property type="match status" value="1"/>
</dbReference>
<accession>A0AA44WD05</accession>
<dbReference type="EMBL" id="MPSH01000033">
    <property type="protein sequence ID" value="PNH28494.1"/>
    <property type="molecule type" value="Genomic_DNA"/>
</dbReference>
<gene>
    <name evidence="1" type="ORF">BJF96_g8166</name>
</gene>
<dbReference type="OMA" id="YSDHLHP"/>
<sequence length="356" mass="37742">MAAYATTDLLLDSLAPSTPLRPILTRLNADNSWMMSLPRPGGPDASGKAYYHVLQDLWLGGSLTEWPYTAFLFKIVRTQAGQFDDVADIERLVASLEAAAAGGGAERAADATTTTKQRQGVDAILVSHTNIDHCHRATLERFPRETPVLVVADAAALVRGWGHFETVVELPDLEPAAASWPVGAGAGAGAGVGVEAGSDGTRSVAAVPAWLRMFRLPDRDSLYPHIHHGIVTSWGGEALLYAPHGVDAHKAAHAARVAPEGTAWLALLHGLDELGTGTATGRGVRGGLALAEATGVRYWARTHDGGEAYSGVISWLLRFRGWTFEEGVAEMERRGGKMDAVPAFFDIENGGALVLV</sequence>
<dbReference type="InterPro" id="IPR036866">
    <property type="entry name" value="RibonucZ/Hydroxyglut_hydro"/>
</dbReference>
<reference evidence="1 2" key="1">
    <citation type="submission" date="2017-12" db="EMBL/GenBank/DDBJ databases">
        <title>Comparative genomics yields insights into virulence evolution of Verticillium dahliae.</title>
        <authorList>
            <person name="Fan R."/>
            <person name="Armitage A.D."/>
            <person name="Cascant-Lopez E."/>
            <person name="Sobczyk M."/>
            <person name="Cockerton H.M."/>
            <person name="Harrison R.J."/>
        </authorList>
    </citation>
    <scope>NUCLEOTIDE SEQUENCE [LARGE SCALE GENOMIC DNA]</scope>
    <source>
        <strain evidence="1 2">12008</strain>
    </source>
</reference>
<protein>
    <recommendedName>
        <fullName evidence="3">Metallo-beta-lactamase domain-containing protein</fullName>
    </recommendedName>
</protein>
<dbReference type="Proteomes" id="UP000236305">
    <property type="component" value="Unassembled WGS sequence"/>
</dbReference>
<evidence type="ECO:0000313" key="2">
    <source>
        <dbReference type="Proteomes" id="UP000236305"/>
    </source>
</evidence>
<proteinExistence type="predicted"/>
<organism evidence="1 2">
    <name type="scientific">Verticillium dahliae</name>
    <name type="common">Verticillium wilt</name>
    <dbReference type="NCBI Taxonomy" id="27337"/>
    <lineage>
        <taxon>Eukaryota</taxon>
        <taxon>Fungi</taxon>
        <taxon>Dikarya</taxon>
        <taxon>Ascomycota</taxon>
        <taxon>Pezizomycotina</taxon>
        <taxon>Sordariomycetes</taxon>
        <taxon>Hypocreomycetidae</taxon>
        <taxon>Glomerellales</taxon>
        <taxon>Plectosphaerellaceae</taxon>
        <taxon>Verticillium</taxon>
    </lineage>
</organism>